<keyword evidence="2" id="KW-1185">Reference proteome</keyword>
<gene>
    <name evidence="1" type="ORF">MENTE1834_LOCUS8203</name>
</gene>
<evidence type="ECO:0000313" key="2">
    <source>
        <dbReference type="Proteomes" id="UP001497535"/>
    </source>
</evidence>
<name>A0ACB0Y6Z9_MELEN</name>
<protein>
    <submittedName>
        <fullName evidence="1">Uncharacterized protein</fullName>
    </submittedName>
</protein>
<comment type="caution">
    <text evidence="1">The sequence shown here is derived from an EMBL/GenBank/DDBJ whole genome shotgun (WGS) entry which is preliminary data.</text>
</comment>
<sequence>MFGYFLFDVCNLGFLYIVPILVYFPPSNFLRPINVEFIFFSSFLFFLFFLIFYNCSLCHSFKFA</sequence>
<dbReference type="EMBL" id="CAVMJV010000007">
    <property type="protein sequence ID" value="CAK5033707.1"/>
    <property type="molecule type" value="Genomic_DNA"/>
</dbReference>
<organism evidence="1 2">
    <name type="scientific">Meloidogyne enterolobii</name>
    <name type="common">Root-knot nematode worm</name>
    <name type="synonym">Meloidogyne mayaguensis</name>
    <dbReference type="NCBI Taxonomy" id="390850"/>
    <lineage>
        <taxon>Eukaryota</taxon>
        <taxon>Metazoa</taxon>
        <taxon>Ecdysozoa</taxon>
        <taxon>Nematoda</taxon>
        <taxon>Chromadorea</taxon>
        <taxon>Rhabditida</taxon>
        <taxon>Tylenchina</taxon>
        <taxon>Tylenchomorpha</taxon>
        <taxon>Tylenchoidea</taxon>
        <taxon>Meloidogynidae</taxon>
        <taxon>Meloidogyninae</taxon>
        <taxon>Meloidogyne</taxon>
    </lineage>
</organism>
<accession>A0ACB0Y6Z9</accession>
<evidence type="ECO:0000313" key="1">
    <source>
        <dbReference type="EMBL" id="CAK5033707.1"/>
    </source>
</evidence>
<dbReference type="Proteomes" id="UP001497535">
    <property type="component" value="Unassembled WGS sequence"/>
</dbReference>
<reference evidence="1" key="1">
    <citation type="submission" date="2023-11" db="EMBL/GenBank/DDBJ databases">
        <authorList>
            <person name="Poullet M."/>
        </authorList>
    </citation>
    <scope>NUCLEOTIDE SEQUENCE</scope>
    <source>
        <strain evidence="1">E1834</strain>
    </source>
</reference>
<proteinExistence type="predicted"/>